<proteinExistence type="inferred from homology"/>
<feature type="signal peptide" evidence="2">
    <location>
        <begin position="1"/>
        <end position="16"/>
    </location>
</feature>
<dbReference type="InterPro" id="IPR001299">
    <property type="entry name" value="Ependymin"/>
</dbReference>
<dbReference type="SMART" id="SM00026">
    <property type="entry name" value="EPEND"/>
    <property type="match status" value="1"/>
</dbReference>
<evidence type="ECO:0000256" key="2">
    <source>
        <dbReference type="SAM" id="SignalP"/>
    </source>
</evidence>
<keyword evidence="2" id="KW-0732">Signal</keyword>
<protein>
    <submittedName>
        <fullName evidence="3">Ependymin-like</fullName>
    </submittedName>
</protein>
<gene>
    <name evidence="3" type="ORF">XNOV1_A032788</name>
</gene>
<accession>A0AAV1HL84</accession>
<dbReference type="GO" id="GO:0007160">
    <property type="term" value="P:cell-matrix adhesion"/>
    <property type="evidence" value="ECO:0007669"/>
    <property type="project" value="InterPro"/>
</dbReference>
<sequence>MNLFVVFACLLAGCLAQKPHPCKSPPLLTGAVTTTSQNEKLFIMGKYLYDALGERIRLQELVTLDNQTASLDILLHYKQRVIYEINDNDRTCKKIPLKAEFMPFGVPDGATFVAQNVLGDSSKPGDGLLVNTWTGNMPSKAEKFLTTVTEFGCIPITFSYQTKQYGWLWTYYFDNVIGITDPNLLNPPSYCPDEDTMTDEEPVGFFNLFL</sequence>
<name>A0AAV1HL84_XYRNO</name>
<dbReference type="PANTHER" id="PTHR10697">
    <property type="entry name" value="MAMMALIAN EPENDYMIN-RELATED PROTEIN 1"/>
    <property type="match status" value="1"/>
</dbReference>
<reference evidence="3" key="1">
    <citation type="submission" date="2023-08" db="EMBL/GenBank/DDBJ databases">
        <authorList>
            <person name="Alioto T."/>
            <person name="Alioto T."/>
            <person name="Gomez Garrido J."/>
        </authorList>
    </citation>
    <scope>NUCLEOTIDE SEQUENCE</scope>
</reference>
<feature type="chain" id="PRO_5043617635" evidence="2">
    <location>
        <begin position="17"/>
        <end position="210"/>
    </location>
</feature>
<organism evidence="3 4">
    <name type="scientific">Xyrichtys novacula</name>
    <name type="common">Pearly razorfish</name>
    <name type="synonym">Hemipteronotus novacula</name>
    <dbReference type="NCBI Taxonomy" id="13765"/>
    <lineage>
        <taxon>Eukaryota</taxon>
        <taxon>Metazoa</taxon>
        <taxon>Chordata</taxon>
        <taxon>Craniata</taxon>
        <taxon>Vertebrata</taxon>
        <taxon>Euteleostomi</taxon>
        <taxon>Actinopterygii</taxon>
        <taxon>Neopterygii</taxon>
        <taxon>Teleostei</taxon>
        <taxon>Neoteleostei</taxon>
        <taxon>Acanthomorphata</taxon>
        <taxon>Eupercaria</taxon>
        <taxon>Labriformes</taxon>
        <taxon>Labridae</taxon>
        <taxon>Xyrichtys</taxon>
    </lineage>
</organism>
<keyword evidence="4" id="KW-1185">Reference proteome</keyword>
<dbReference type="Proteomes" id="UP001178508">
    <property type="component" value="Chromosome 23"/>
</dbReference>
<dbReference type="GO" id="GO:0005576">
    <property type="term" value="C:extracellular region"/>
    <property type="evidence" value="ECO:0007669"/>
    <property type="project" value="InterPro"/>
</dbReference>
<comment type="similarity">
    <text evidence="1">Belongs to the ependymin family.</text>
</comment>
<dbReference type="AlphaFoldDB" id="A0AAV1HL84"/>
<evidence type="ECO:0000256" key="1">
    <source>
        <dbReference type="ARBA" id="ARBA00010771"/>
    </source>
</evidence>
<evidence type="ECO:0000313" key="3">
    <source>
        <dbReference type="EMBL" id="CAJ1086631.1"/>
    </source>
</evidence>
<dbReference type="PANTHER" id="PTHR10697:SF5">
    <property type="entry name" value="EPENDYMIN-RELATED"/>
    <property type="match status" value="1"/>
</dbReference>
<dbReference type="Pfam" id="PF00811">
    <property type="entry name" value="Ependymin"/>
    <property type="match status" value="1"/>
</dbReference>
<dbReference type="GO" id="GO:0005509">
    <property type="term" value="F:calcium ion binding"/>
    <property type="evidence" value="ECO:0007669"/>
    <property type="project" value="InterPro"/>
</dbReference>
<dbReference type="EMBL" id="OY660886">
    <property type="protein sequence ID" value="CAJ1086631.1"/>
    <property type="molecule type" value="Genomic_DNA"/>
</dbReference>
<evidence type="ECO:0000313" key="4">
    <source>
        <dbReference type="Proteomes" id="UP001178508"/>
    </source>
</evidence>
<dbReference type="PRINTS" id="PR00317">
    <property type="entry name" value="EPENDYMIN"/>
</dbReference>
<dbReference type="GO" id="GO:0005764">
    <property type="term" value="C:lysosome"/>
    <property type="evidence" value="ECO:0007669"/>
    <property type="project" value="TreeGrafter"/>
</dbReference>